<dbReference type="PANTHER" id="PTHR13042">
    <property type="entry name" value="UBIQUITIN-LIKE PROTEIN 5"/>
    <property type="match status" value="1"/>
</dbReference>
<dbReference type="InterPro" id="IPR039732">
    <property type="entry name" value="Hub1/Ubl5"/>
</dbReference>
<sequence>MPKEERTSHRHSSEKDRHHERVHHHRETNRRQADEYKHRNDSPQRKEKPKDEPKKAPPPPIEYADMIEVTVNDRLGRKIRVKCAADDTIGELKQIIAAQSGTPPEKIRLQKWYTTYKDHITLADYEIHDGMGLEMYYN</sequence>
<evidence type="ECO:0000256" key="2">
    <source>
        <dbReference type="SAM" id="MobiDB-lite"/>
    </source>
</evidence>
<evidence type="ECO:0000259" key="3">
    <source>
        <dbReference type="PROSITE" id="PS50053"/>
    </source>
</evidence>
<dbReference type="PROSITE" id="PS50053">
    <property type="entry name" value="UBIQUITIN_2"/>
    <property type="match status" value="1"/>
</dbReference>
<proteinExistence type="predicted"/>
<protein>
    <submittedName>
        <fullName evidence="4">Ubiquitin family protein</fullName>
    </submittedName>
</protein>
<feature type="region of interest" description="Disordered" evidence="2">
    <location>
        <begin position="1"/>
        <end position="63"/>
    </location>
</feature>
<evidence type="ECO:0000313" key="5">
    <source>
        <dbReference type="Proteomes" id="UP001281761"/>
    </source>
</evidence>
<dbReference type="InterPro" id="IPR029071">
    <property type="entry name" value="Ubiquitin-like_domsf"/>
</dbReference>
<dbReference type="Gene3D" id="3.10.20.90">
    <property type="entry name" value="Phosphatidylinositol 3-kinase Catalytic Subunit, Chain A, domain 1"/>
    <property type="match status" value="1"/>
</dbReference>
<accession>A0ABQ9YHT8</accession>
<feature type="compositionally biased region" description="Basic and acidic residues" evidence="2">
    <location>
        <begin position="1"/>
        <end position="19"/>
    </location>
</feature>
<feature type="compositionally biased region" description="Basic and acidic residues" evidence="2">
    <location>
        <begin position="29"/>
        <end position="55"/>
    </location>
</feature>
<evidence type="ECO:0000256" key="1">
    <source>
        <dbReference type="ARBA" id="ARBA00022786"/>
    </source>
</evidence>
<feature type="domain" description="Ubiquitin-like" evidence="3">
    <location>
        <begin position="67"/>
        <end position="138"/>
    </location>
</feature>
<gene>
    <name evidence="4" type="ORF">BLNAU_1687</name>
</gene>
<keyword evidence="5" id="KW-1185">Reference proteome</keyword>
<dbReference type="CDD" id="cd01791">
    <property type="entry name" value="Ubl_UBL5"/>
    <property type="match status" value="1"/>
</dbReference>
<dbReference type="SUPFAM" id="SSF54236">
    <property type="entry name" value="Ubiquitin-like"/>
    <property type="match status" value="1"/>
</dbReference>
<name>A0ABQ9YHT8_9EUKA</name>
<dbReference type="Proteomes" id="UP001281761">
    <property type="component" value="Unassembled WGS sequence"/>
</dbReference>
<dbReference type="SMART" id="SM00213">
    <property type="entry name" value="UBQ"/>
    <property type="match status" value="1"/>
</dbReference>
<dbReference type="Pfam" id="PF00240">
    <property type="entry name" value="ubiquitin"/>
    <property type="match status" value="1"/>
</dbReference>
<keyword evidence="1" id="KW-0833">Ubl conjugation pathway</keyword>
<reference evidence="4 5" key="1">
    <citation type="journal article" date="2022" name="bioRxiv">
        <title>Genomics of Preaxostyla Flagellates Illuminates Evolutionary Transitions and the Path Towards Mitochondrial Loss.</title>
        <authorList>
            <person name="Novak L.V.F."/>
            <person name="Treitli S.C."/>
            <person name="Pyrih J."/>
            <person name="Halakuc P."/>
            <person name="Pipaliya S.V."/>
            <person name="Vacek V."/>
            <person name="Brzon O."/>
            <person name="Soukal P."/>
            <person name="Eme L."/>
            <person name="Dacks J.B."/>
            <person name="Karnkowska A."/>
            <person name="Elias M."/>
            <person name="Hampl V."/>
        </authorList>
    </citation>
    <scope>NUCLEOTIDE SEQUENCE [LARGE SCALE GENOMIC DNA]</scope>
    <source>
        <strain evidence="4">NAU3</strain>
        <tissue evidence="4">Gut</tissue>
    </source>
</reference>
<dbReference type="InterPro" id="IPR000626">
    <property type="entry name" value="Ubiquitin-like_dom"/>
</dbReference>
<comment type="caution">
    <text evidence="4">The sequence shown here is derived from an EMBL/GenBank/DDBJ whole genome shotgun (WGS) entry which is preliminary data.</text>
</comment>
<organism evidence="4 5">
    <name type="scientific">Blattamonas nauphoetae</name>
    <dbReference type="NCBI Taxonomy" id="2049346"/>
    <lineage>
        <taxon>Eukaryota</taxon>
        <taxon>Metamonada</taxon>
        <taxon>Preaxostyla</taxon>
        <taxon>Oxymonadida</taxon>
        <taxon>Blattamonas</taxon>
    </lineage>
</organism>
<dbReference type="EMBL" id="JARBJD010000007">
    <property type="protein sequence ID" value="KAK2963154.1"/>
    <property type="molecule type" value="Genomic_DNA"/>
</dbReference>
<evidence type="ECO:0000313" key="4">
    <source>
        <dbReference type="EMBL" id="KAK2963154.1"/>
    </source>
</evidence>